<organism evidence="13 14">
    <name type="scientific">Thermosediminibacter oceani (strain ATCC BAA-1034 / DSM 16646 / JW/IW-1228P)</name>
    <dbReference type="NCBI Taxonomy" id="555079"/>
    <lineage>
        <taxon>Bacteria</taxon>
        <taxon>Bacillati</taxon>
        <taxon>Bacillota</taxon>
        <taxon>Clostridia</taxon>
        <taxon>Thermosediminibacterales</taxon>
        <taxon>Thermosediminibacteraceae</taxon>
        <taxon>Thermosediminibacter</taxon>
    </lineage>
</organism>
<sequence length="618" mass="67139">MGKIIGIDLGTTNSVAAYIEGGQPVIIPNAEGSRLTPSVVAFTKDGQRLVGQMAKRQAILNPERTVISIKRHMGTDYKVNIDGKLYTPQEISAMILQKIKQDAEAYLGEKVTQAVITVPAYFTDSQRQATKDAGRIAGLEVLRIINEPTAAALAYGLDKGDDQIILVFDLGGGTFDVSILELGDGVFEVKATSGNNRLGGDDFDQRIIDYIAGEFYKEHGIDLRKDGMALQRLKEAAEKAKIELSSVLETTISLPFITADASGPKHIEMTLTRAKFEELTRDLVEATMGPTEQALKDAGLRPEDIDKIILVGGSTRIPAVQEAIKQFLGKEPHKGVNPDEVVAMGAAIQAGVLAGEVRDVVLLDVTPLSLGIETLGGVFTKIIERNTTIPVSRSQIFTTAADGQTAVDIHVLQGERPMAADNVTLGRFQLTGIPPAPRGVPRIEVKFDIDVNGIVHVSAKDLGTGKEQKITITSSTNLKEEEIQRMIRDAEKYAEEDRKRKEKVEAKNHADSLIYQSEKMLNELKDKIKPEEAEKVRKEIENVKKAIESDDVEKIKKATDDLTKAFYDISSRLYGSQEAQGNPGPGAGGFQAGTATGGGNDEKVVDADYKFVNEDDKK</sequence>
<dbReference type="STRING" id="555079.Toce_0909"/>
<comment type="function">
    <text evidence="1 9">Acts as a chaperone.</text>
</comment>
<dbReference type="EMBL" id="CP002131">
    <property type="protein sequence ID" value="ADL07671.1"/>
    <property type="molecule type" value="Genomic_DNA"/>
</dbReference>
<keyword evidence="11" id="KW-0175">Coiled coil</keyword>
<keyword evidence="14" id="KW-1185">Reference proteome</keyword>
<evidence type="ECO:0000256" key="10">
    <source>
        <dbReference type="RuleBase" id="RU003322"/>
    </source>
</evidence>
<dbReference type="eggNOG" id="COG0443">
    <property type="taxonomic scope" value="Bacteria"/>
</dbReference>
<keyword evidence="8 9" id="KW-0143">Chaperone</keyword>
<dbReference type="NCBIfam" id="TIGR02350">
    <property type="entry name" value="prok_dnaK"/>
    <property type="match status" value="1"/>
</dbReference>
<dbReference type="InterPro" id="IPR029047">
    <property type="entry name" value="HSP70_peptide-bd_sf"/>
</dbReference>
<evidence type="ECO:0000256" key="5">
    <source>
        <dbReference type="ARBA" id="ARBA00022741"/>
    </source>
</evidence>
<dbReference type="GO" id="GO:0005524">
    <property type="term" value="F:ATP binding"/>
    <property type="evidence" value="ECO:0007669"/>
    <property type="project" value="UniProtKB-UniRule"/>
</dbReference>
<dbReference type="Proteomes" id="UP000000272">
    <property type="component" value="Chromosome"/>
</dbReference>
<dbReference type="Gene3D" id="1.20.1270.10">
    <property type="match status" value="1"/>
</dbReference>
<evidence type="ECO:0000256" key="2">
    <source>
        <dbReference type="ARBA" id="ARBA00007381"/>
    </source>
</evidence>
<evidence type="ECO:0000256" key="4">
    <source>
        <dbReference type="ARBA" id="ARBA00022553"/>
    </source>
</evidence>
<keyword evidence="7 9" id="KW-0346">Stress response</keyword>
<dbReference type="HAMAP" id="MF_00332">
    <property type="entry name" value="DnaK"/>
    <property type="match status" value="1"/>
</dbReference>
<feature type="coiled-coil region" evidence="11">
    <location>
        <begin position="476"/>
        <end position="553"/>
    </location>
</feature>
<dbReference type="Gene3D" id="2.60.34.10">
    <property type="entry name" value="Substrate Binding Domain Of DNAk, Chain A, domain 1"/>
    <property type="match status" value="1"/>
</dbReference>
<dbReference type="RefSeq" id="WP_013275714.1">
    <property type="nucleotide sequence ID" value="NC_014377.1"/>
</dbReference>
<dbReference type="Gene3D" id="3.90.640.10">
    <property type="entry name" value="Actin, Chain A, domain 4"/>
    <property type="match status" value="1"/>
</dbReference>
<evidence type="ECO:0000256" key="9">
    <source>
        <dbReference type="HAMAP-Rule" id="MF_00332"/>
    </source>
</evidence>
<comment type="induction">
    <text evidence="9">By stress conditions e.g. heat shock.</text>
</comment>
<dbReference type="PROSITE" id="PS00329">
    <property type="entry name" value="HSP70_2"/>
    <property type="match status" value="1"/>
</dbReference>
<name>D9S2P4_THEOJ</name>
<evidence type="ECO:0000313" key="13">
    <source>
        <dbReference type="EMBL" id="ADL07671.1"/>
    </source>
</evidence>
<dbReference type="FunFam" id="1.20.1270.10:FF:000001">
    <property type="entry name" value="Molecular chaperone DnaK"/>
    <property type="match status" value="1"/>
</dbReference>
<comment type="similarity">
    <text evidence="2 9 10">Belongs to the heat shock protein 70 family.</text>
</comment>
<dbReference type="GO" id="GO:0016787">
    <property type="term" value="F:hydrolase activity"/>
    <property type="evidence" value="ECO:0007669"/>
    <property type="project" value="UniProtKB-KW"/>
</dbReference>
<dbReference type="InterPro" id="IPR018181">
    <property type="entry name" value="Heat_shock_70_CS"/>
</dbReference>
<dbReference type="PANTHER" id="PTHR19375">
    <property type="entry name" value="HEAT SHOCK PROTEIN 70KDA"/>
    <property type="match status" value="1"/>
</dbReference>
<evidence type="ECO:0000256" key="12">
    <source>
        <dbReference type="SAM" id="MobiDB-lite"/>
    </source>
</evidence>
<dbReference type="Pfam" id="PF00012">
    <property type="entry name" value="HSP70"/>
    <property type="match status" value="1"/>
</dbReference>
<dbReference type="PROSITE" id="PS00297">
    <property type="entry name" value="HSP70_1"/>
    <property type="match status" value="1"/>
</dbReference>
<dbReference type="SUPFAM" id="SSF53067">
    <property type="entry name" value="Actin-like ATPase domain"/>
    <property type="match status" value="2"/>
</dbReference>
<reference evidence="13 14" key="1">
    <citation type="journal article" date="2010" name="Stand. Genomic Sci.">
        <title>Complete genome sequence of Thermosediminibacter oceani type strain (JW/IW-1228P).</title>
        <authorList>
            <person name="Pitluck S."/>
            <person name="Yasawong M."/>
            <person name="Munk C."/>
            <person name="Nolan M."/>
            <person name="Lapidus A."/>
            <person name="Lucas S."/>
            <person name="Glavina Del Rio T."/>
            <person name="Tice H."/>
            <person name="Cheng J.F."/>
            <person name="Bruce D."/>
            <person name="Detter C."/>
            <person name="Tapia R."/>
            <person name="Han C."/>
            <person name="Goodwin L."/>
            <person name="Liolios K."/>
            <person name="Ivanova N."/>
            <person name="Mavromatis K."/>
            <person name="Mikhailova N."/>
            <person name="Pati A."/>
            <person name="Chen A."/>
            <person name="Palaniappan K."/>
            <person name="Land M."/>
            <person name="Hauser L."/>
            <person name="Chang Y.J."/>
            <person name="Jeffries C.D."/>
            <person name="Rohde M."/>
            <person name="Spring S."/>
            <person name="Sikorski J."/>
            <person name="Goker M."/>
            <person name="Woyke T."/>
            <person name="Bristow J."/>
            <person name="Eisen J.A."/>
            <person name="Markowitz V."/>
            <person name="Hugenholtz P."/>
            <person name="Kyrpides N.C."/>
            <person name="Klenk H.P."/>
        </authorList>
    </citation>
    <scope>NUCLEOTIDE SEQUENCE [LARGE SCALE GENOMIC DNA]</scope>
    <source>
        <strain evidence="14">ATCC BAA-1034 / DSM 16646 / JW/IW-1228P</strain>
    </source>
</reference>
<evidence type="ECO:0000256" key="1">
    <source>
        <dbReference type="ARBA" id="ARBA00002290"/>
    </source>
</evidence>
<feature type="modified residue" description="Phosphothreonine; by autocatalysis" evidence="9">
    <location>
        <position position="174"/>
    </location>
</feature>
<dbReference type="FunFam" id="3.30.420.40:FF:000071">
    <property type="entry name" value="Molecular chaperone DnaK"/>
    <property type="match status" value="1"/>
</dbReference>
<evidence type="ECO:0000256" key="6">
    <source>
        <dbReference type="ARBA" id="ARBA00022840"/>
    </source>
</evidence>
<keyword evidence="13" id="KW-0378">Hydrolase</keyword>
<evidence type="ECO:0000313" key="14">
    <source>
        <dbReference type="Proteomes" id="UP000000272"/>
    </source>
</evidence>
<dbReference type="SUPFAM" id="SSF100920">
    <property type="entry name" value="Heat shock protein 70kD (HSP70), peptide-binding domain"/>
    <property type="match status" value="1"/>
</dbReference>
<keyword evidence="4 9" id="KW-0597">Phosphoprotein</keyword>
<evidence type="ECO:0000256" key="8">
    <source>
        <dbReference type="ARBA" id="ARBA00023186"/>
    </source>
</evidence>
<dbReference type="InterPro" id="IPR013126">
    <property type="entry name" value="Hsp_70_fam"/>
</dbReference>
<dbReference type="OrthoDB" id="9766019at2"/>
<dbReference type="NCBIfam" id="NF001413">
    <property type="entry name" value="PRK00290.1"/>
    <property type="match status" value="1"/>
</dbReference>
<keyword evidence="6 9" id="KW-0067">ATP-binding</keyword>
<dbReference type="FunFam" id="3.90.640.10:FF:000003">
    <property type="entry name" value="Molecular chaperone DnaK"/>
    <property type="match status" value="1"/>
</dbReference>
<dbReference type="Gene3D" id="3.30.420.40">
    <property type="match status" value="2"/>
</dbReference>
<feature type="compositionally biased region" description="Gly residues" evidence="12">
    <location>
        <begin position="583"/>
        <end position="599"/>
    </location>
</feature>
<evidence type="ECO:0000256" key="11">
    <source>
        <dbReference type="SAM" id="Coils"/>
    </source>
</evidence>
<dbReference type="InterPro" id="IPR029048">
    <property type="entry name" value="HSP70_C_sf"/>
</dbReference>
<dbReference type="FunFam" id="2.60.34.10:FF:000014">
    <property type="entry name" value="Chaperone protein DnaK HSP70"/>
    <property type="match status" value="1"/>
</dbReference>
<dbReference type="HOGENOM" id="CLU_005965_2_3_9"/>
<keyword evidence="5 9" id="KW-0547">Nucleotide-binding</keyword>
<feature type="region of interest" description="Disordered" evidence="12">
    <location>
        <begin position="575"/>
        <end position="618"/>
    </location>
</feature>
<evidence type="ECO:0000256" key="7">
    <source>
        <dbReference type="ARBA" id="ARBA00023016"/>
    </source>
</evidence>
<dbReference type="GO" id="GO:0051082">
    <property type="term" value="F:unfolded protein binding"/>
    <property type="evidence" value="ECO:0007669"/>
    <property type="project" value="InterPro"/>
</dbReference>
<dbReference type="KEGG" id="toc:Toce_0909"/>
<dbReference type="CDD" id="cd10234">
    <property type="entry name" value="ASKHA_NBD_HSP70_DnaK-like"/>
    <property type="match status" value="1"/>
</dbReference>
<dbReference type="GO" id="GO:0140662">
    <property type="term" value="F:ATP-dependent protein folding chaperone"/>
    <property type="evidence" value="ECO:0007669"/>
    <property type="project" value="InterPro"/>
</dbReference>
<dbReference type="InterPro" id="IPR012725">
    <property type="entry name" value="Chaperone_DnaK"/>
</dbReference>
<dbReference type="PROSITE" id="PS01036">
    <property type="entry name" value="HSP70_3"/>
    <property type="match status" value="1"/>
</dbReference>
<accession>D9S2P4</accession>
<gene>
    <name evidence="9" type="primary">dnaK</name>
    <name evidence="13" type="ordered locus">Toce_0909</name>
</gene>
<dbReference type="PRINTS" id="PR00301">
    <property type="entry name" value="HEATSHOCK70"/>
</dbReference>
<dbReference type="AlphaFoldDB" id="D9S2P4"/>
<feature type="compositionally biased region" description="Basic and acidic residues" evidence="12">
    <location>
        <begin position="600"/>
        <end position="618"/>
    </location>
</feature>
<proteinExistence type="evidence at transcript level"/>
<dbReference type="InterPro" id="IPR043129">
    <property type="entry name" value="ATPase_NBD"/>
</dbReference>
<protein>
    <recommendedName>
        <fullName evidence="3 9">Chaperone protein DnaK</fullName>
    </recommendedName>
    <alternativeName>
        <fullName evidence="9">HSP70</fullName>
    </alternativeName>
    <alternativeName>
        <fullName evidence="9">Heat shock 70 kDa protein</fullName>
    </alternativeName>
    <alternativeName>
        <fullName evidence="9">Heat shock protein 70</fullName>
    </alternativeName>
</protein>
<evidence type="ECO:0000256" key="3">
    <source>
        <dbReference type="ARBA" id="ARBA00014415"/>
    </source>
</evidence>
<dbReference type="SUPFAM" id="SSF100934">
    <property type="entry name" value="Heat shock protein 70kD (HSP70), C-terminal subdomain"/>
    <property type="match status" value="1"/>
</dbReference>